<keyword evidence="2" id="KW-1185">Reference proteome</keyword>
<dbReference type="EMBL" id="JAENII010000004">
    <property type="protein sequence ID" value="MBK1826601.1"/>
    <property type="molecule type" value="Genomic_DNA"/>
</dbReference>
<comment type="caution">
    <text evidence="1">The sequence shown here is derived from an EMBL/GenBank/DDBJ whole genome shotgun (WGS) entry which is preliminary data.</text>
</comment>
<dbReference type="Proteomes" id="UP000658278">
    <property type="component" value="Unassembled WGS sequence"/>
</dbReference>
<protein>
    <submittedName>
        <fullName evidence="1">Uncharacterized protein</fullName>
    </submittedName>
</protein>
<gene>
    <name evidence="1" type="ORF">JIN81_06200</name>
</gene>
<evidence type="ECO:0000313" key="2">
    <source>
        <dbReference type="Proteomes" id="UP000658278"/>
    </source>
</evidence>
<accession>A0A934RCN9</accession>
<dbReference type="AlphaFoldDB" id="A0A934RCN9"/>
<sequence>MVADWIPSSCDRFTAADFSFLSQQLAPGEAHRHLWTLWEDPQALRELLDLKPVLRGLLDSTGAISVSPAFYFYVLVRHSFLEAGIEDAGLADFVAGVMTERVSAVKGDALTGVPSGLTHAADFVAILENATGRLRFHLQIAAGNQFLVLTGLFPGFLQRRCERGGAPGIEFYEQFASRVYKDASENTAAPRGVPRKLFGELSECLPQARQSLNRLAEEFVFLGD</sequence>
<reference evidence="1" key="1">
    <citation type="submission" date="2021-01" db="EMBL/GenBank/DDBJ databases">
        <title>Modified the classification status of verrucomicrobia.</title>
        <authorList>
            <person name="Feng X."/>
        </authorList>
    </citation>
    <scope>NUCLEOTIDE SEQUENCE</scope>
    <source>
        <strain evidence="1">KCTC 22201</strain>
    </source>
</reference>
<dbReference type="RefSeq" id="WP_200277737.1">
    <property type="nucleotide sequence ID" value="NZ_JAENII010000004.1"/>
</dbReference>
<organism evidence="1 2">
    <name type="scientific">Haloferula rosea</name>
    <dbReference type="NCBI Taxonomy" id="490093"/>
    <lineage>
        <taxon>Bacteria</taxon>
        <taxon>Pseudomonadati</taxon>
        <taxon>Verrucomicrobiota</taxon>
        <taxon>Verrucomicrobiia</taxon>
        <taxon>Verrucomicrobiales</taxon>
        <taxon>Verrucomicrobiaceae</taxon>
        <taxon>Haloferula</taxon>
    </lineage>
</organism>
<name>A0A934RCN9_9BACT</name>
<proteinExistence type="predicted"/>
<evidence type="ECO:0000313" key="1">
    <source>
        <dbReference type="EMBL" id="MBK1826601.1"/>
    </source>
</evidence>